<dbReference type="RefSeq" id="WP_165900293.1">
    <property type="nucleotide sequence ID" value="NZ_SMFU01000008.1"/>
</dbReference>
<evidence type="ECO:0000259" key="4">
    <source>
        <dbReference type="Pfam" id="PF02563"/>
    </source>
</evidence>
<evidence type="ECO:0000313" key="7">
    <source>
        <dbReference type="Proteomes" id="UP000294546"/>
    </source>
</evidence>
<dbReference type="Gene3D" id="3.10.560.10">
    <property type="entry name" value="Outer membrane lipoprotein wza domain like"/>
    <property type="match status" value="1"/>
</dbReference>
<evidence type="ECO:0000259" key="5">
    <source>
        <dbReference type="Pfam" id="PF10531"/>
    </source>
</evidence>
<dbReference type="InterPro" id="IPR019554">
    <property type="entry name" value="Soluble_ligand-bd"/>
</dbReference>
<keyword evidence="1 3" id="KW-0732">Signal</keyword>
<name>A0A4R1GMM5_9GAMM</name>
<proteinExistence type="predicted"/>
<comment type="caution">
    <text evidence="6">The sequence shown here is derived from an EMBL/GenBank/DDBJ whole genome shotgun (WGS) entry which is preliminary data.</text>
</comment>
<evidence type="ECO:0000256" key="1">
    <source>
        <dbReference type="ARBA" id="ARBA00022729"/>
    </source>
</evidence>
<accession>A0A4R1GMM5</accession>
<gene>
    <name evidence="6" type="ORF">CLV83_2400</name>
</gene>
<evidence type="ECO:0000313" key="6">
    <source>
        <dbReference type="EMBL" id="TCK07529.1"/>
    </source>
</evidence>
<dbReference type="NCBIfam" id="TIGR03027">
    <property type="entry name" value="pepcterm_export"/>
    <property type="match status" value="1"/>
</dbReference>
<protein>
    <submittedName>
        <fullName evidence="6">Polysaccharide export outer membrane protein</fullName>
    </submittedName>
</protein>
<keyword evidence="7" id="KW-1185">Reference proteome</keyword>
<sequence>MKPIIGSFLLTAGCVLASACTTTSPSPPSEHNGLTDSTLESKPFTIGERDVLDIRVWNNPELSVVTALRPDGFVTLPLLGDIQAKGDKPSSLASEIQVKLEEFVRDPQVTVIVKEINSDEFTRRVRITGAVDSPLTVKWSEGMTVLDLVLLAGGTNDFADRSSARLVRKQADESVKFFDVDLDALIEQGDLRYNYPLYPSDIITVPELTF</sequence>
<dbReference type="Pfam" id="PF02563">
    <property type="entry name" value="Poly_export"/>
    <property type="match status" value="1"/>
</dbReference>
<dbReference type="InterPro" id="IPR017477">
    <property type="entry name" value="PEP-CTERM_polysacc_export"/>
</dbReference>
<dbReference type="Gene3D" id="3.30.1950.10">
    <property type="entry name" value="wza like domain"/>
    <property type="match status" value="1"/>
</dbReference>
<dbReference type="EMBL" id="SMFU01000008">
    <property type="protein sequence ID" value="TCK07529.1"/>
    <property type="molecule type" value="Genomic_DNA"/>
</dbReference>
<dbReference type="GO" id="GO:0015159">
    <property type="term" value="F:polysaccharide transmembrane transporter activity"/>
    <property type="evidence" value="ECO:0007669"/>
    <property type="project" value="InterPro"/>
</dbReference>
<dbReference type="PANTHER" id="PTHR33619:SF3">
    <property type="entry name" value="POLYSACCHARIDE EXPORT PROTEIN GFCE-RELATED"/>
    <property type="match status" value="1"/>
</dbReference>
<feature type="region of interest" description="Disordered" evidence="2">
    <location>
        <begin position="21"/>
        <end position="40"/>
    </location>
</feature>
<dbReference type="InterPro" id="IPR003715">
    <property type="entry name" value="Poly_export_N"/>
</dbReference>
<feature type="domain" description="Polysaccharide export protein N-terminal" evidence="4">
    <location>
        <begin position="42"/>
        <end position="114"/>
    </location>
</feature>
<dbReference type="PROSITE" id="PS51257">
    <property type="entry name" value="PROKAR_LIPOPROTEIN"/>
    <property type="match status" value="1"/>
</dbReference>
<feature type="domain" description="Soluble ligand binding" evidence="5">
    <location>
        <begin position="124"/>
        <end position="174"/>
    </location>
</feature>
<dbReference type="Pfam" id="PF10531">
    <property type="entry name" value="SLBB"/>
    <property type="match status" value="1"/>
</dbReference>
<dbReference type="InterPro" id="IPR049712">
    <property type="entry name" value="Poly_export"/>
</dbReference>
<dbReference type="PANTHER" id="PTHR33619">
    <property type="entry name" value="POLYSACCHARIDE EXPORT PROTEIN GFCE-RELATED"/>
    <property type="match status" value="1"/>
</dbReference>
<dbReference type="AlphaFoldDB" id="A0A4R1GMM5"/>
<organism evidence="6 7">
    <name type="scientific">Marinobacterium mangrovicola</name>
    <dbReference type="NCBI Taxonomy" id="1476959"/>
    <lineage>
        <taxon>Bacteria</taxon>
        <taxon>Pseudomonadati</taxon>
        <taxon>Pseudomonadota</taxon>
        <taxon>Gammaproteobacteria</taxon>
        <taxon>Oceanospirillales</taxon>
        <taxon>Oceanospirillaceae</taxon>
        <taxon>Marinobacterium</taxon>
    </lineage>
</organism>
<evidence type="ECO:0000256" key="3">
    <source>
        <dbReference type="SAM" id="SignalP"/>
    </source>
</evidence>
<feature type="signal peptide" evidence="3">
    <location>
        <begin position="1"/>
        <end position="17"/>
    </location>
</feature>
<feature type="chain" id="PRO_5020337782" evidence="3">
    <location>
        <begin position="18"/>
        <end position="210"/>
    </location>
</feature>
<evidence type="ECO:0000256" key="2">
    <source>
        <dbReference type="SAM" id="MobiDB-lite"/>
    </source>
</evidence>
<dbReference type="Proteomes" id="UP000294546">
    <property type="component" value="Unassembled WGS sequence"/>
</dbReference>
<reference evidence="6 7" key="1">
    <citation type="submission" date="2019-03" db="EMBL/GenBank/DDBJ databases">
        <title>Genomic Encyclopedia of Archaeal and Bacterial Type Strains, Phase II (KMG-II): from individual species to whole genera.</title>
        <authorList>
            <person name="Goeker M."/>
        </authorList>
    </citation>
    <scope>NUCLEOTIDE SEQUENCE [LARGE SCALE GENOMIC DNA]</scope>
    <source>
        <strain evidence="6 7">DSM 27697</strain>
    </source>
</reference>